<feature type="non-terminal residue" evidence="1">
    <location>
        <position position="1"/>
    </location>
</feature>
<reference evidence="1" key="1">
    <citation type="journal article" date="2015" name="Nature">
        <title>Complex archaea that bridge the gap between prokaryotes and eukaryotes.</title>
        <authorList>
            <person name="Spang A."/>
            <person name="Saw J.H."/>
            <person name="Jorgensen S.L."/>
            <person name="Zaremba-Niedzwiedzka K."/>
            <person name="Martijn J."/>
            <person name="Lind A.E."/>
            <person name="van Eijk R."/>
            <person name="Schleper C."/>
            <person name="Guy L."/>
            <person name="Ettema T.J."/>
        </authorList>
    </citation>
    <scope>NUCLEOTIDE SEQUENCE</scope>
</reference>
<comment type="caution">
    <text evidence="1">The sequence shown here is derived from an EMBL/GenBank/DDBJ whole genome shotgun (WGS) entry which is preliminary data.</text>
</comment>
<dbReference type="AlphaFoldDB" id="A0A0F9BJK2"/>
<accession>A0A0F9BJK2</accession>
<protein>
    <submittedName>
        <fullName evidence="1">Uncharacterized protein</fullName>
    </submittedName>
</protein>
<name>A0A0F9BJK2_9ZZZZ</name>
<feature type="non-terminal residue" evidence="1">
    <location>
        <position position="414"/>
    </location>
</feature>
<dbReference type="EMBL" id="LAZR01051718">
    <property type="protein sequence ID" value="KKK84566.1"/>
    <property type="molecule type" value="Genomic_DNA"/>
</dbReference>
<sequence length="414" mass="47610">YIVYQDGKDYKYKIISNDPETAGAQEPPAQGKIPSNERLNLNEITLTTEEVEELKKKVKFQSSFFEEYGGQLENGRCVFVPMQLMVCLLTRRFKDKNDPEDMIVAFTGFVDSVSEEYDGKTSMLRIQGTDVSKVMHITQANVNPSLFERGLPGGGQYKIWQRIFSGQQGWQIIKTLVLGGEDTEGQAVYGAGHFVYNAKYNPDSSVRGKTIEKNAVLIGLKFQSTEWNNDVTNDKLDKLFFSPGRVHVQILPFEVSPKGLRDLSVYKKIFGASFQNWQNEYRSHLEIANEIAQLSNYEFYADQFGDIWYHQPRFHNYHILTNDNPEVYVMRDEDIITYQFTESDKDVVSTIYVAGQPNYSEVAPQIMKMTGFYEDNSLLRKYGRRMLSISHPYITDTSDCFYFAKSWMVRVNAG</sequence>
<organism evidence="1">
    <name type="scientific">marine sediment metagenome</name>
    <dbReference type="NCBI Taxonomy" id="412755"/>
    <lineage>
        <taxon>unclassified sequences</taxon>
        <taxon>metagenomes</taxon>
        <taxon>ecological metagenomes</taxon>
    </lineage>
</organism>
<gene>
    <name evidence="1" type="ORF">LCGC14_2782060</name>
</gene>
<evidence type="ECO:0000313" key="1">
    <source>
        <dbReference type="EMBL" id="KKK84566.1"/>
    </source>
</evidence>
<proteinExistence type="predicted"/>